<evidence type="ECO:0000256" key="1">
    <source>
        <dbReference type="SAM" id="MobiDB-lite"/>
    </source>
</evidence>
<name>C8X7P4_NAKMY</name>
<proteinExistence type="predicted"/>
<feature type="region of interest" description="Disordered" evidence="1">
    <location>
        <begin position="62"/>
        <end position="83"/>
    </location>
</feature>
<dbReference type="HOGENOM" id="CLU_458440_0_0_11"/>
<dbReference type="EMBL" id="CP001737">
    <property type="protein sequence ID" value="ACV78997.1"/>
    <property type="molecule type" value="Genomic_DNA"/>
</dbReference>
<organism evidence="3 4">
    <name type="scientific">Nakamurella multipartita (strain ATCC 700099 / DSM 44233 / CIP 104796 / JCM 9543 / NBRC 105858 / Y-104)</name>
    <name type="common">Microsphaera multipartita</name>
    <dbReference type="NCBI Taxonomy" id="479431"/>
    <lineage>
        <taxon>Bacteria</taxon>
        <taxon>Bacillati</taxon>
        <taxon>Actinomycetota</taxon>
        <taxon>Actinomycetes</taxon>
        <taxon>Nakamurellales</taxon>
        <taxon>Nakamurellaceae</taxon>
        <taxon>Nakamurella</taxon>
    </lineage>
</organism>
<evidence type="ECO:0000259" key="2">
    <source>
        <dbReference type="Pfam" id="PF13699"/>
    </source>
</evidence>
<dbReference type="Pfam" id="PF13699">
    <property type="entry name" value="eCIS_core"/>
    <property type="match status" value="1"/>
</dbReference>
<dbReference type="eggNOG" id="COG1361">
    <property type="taxonomic scope" value="Bacteria"/>
</dbReference>
<dbReference type="InParanoid" id="C8X7P4"/>
<feature type="region of interest" description="Disordered" evidence="1">
    <location>
        <begin position="99"/>
        <end position="146"/>
    </location>
</feature>
<feature type="domain" description="eCIS core" evidence="2">
    <location>
        <begin position="1"/>
        <end position="64"/>
    </location>
</feature>
<sequence>MGADLSDVRIHTGSEPANLARSVQATAFTLGRDIYFGAGSYAPHTTSGRRLLAHELAHTVEQGAAASGPGPVIGRAADPAEKQADRVADNVLRVLRQQTHNPADPGGATRGDGSSTSPLSALREPSAGDTAPGRAPGEAPRSGLVGRQLRRMVGFEAELMVPSLGPSANQLKYTKDPDDVTDSIKSFLDGGVPYGTDIGGKTADVDVRLDSDHGGSIDRTPIVSKLAELGWISGKPSEPRTKIEFVTKAVDELAPGSNKRLRTVGLALKGQLTDALSQAKSGQMKQLGAPAKAGYMTGVPVADLEWWWLMGKESSEMDAMVQDYLTNGIQDDVYLQATVGVVPSSLIKFFAQAALPGGKVELAPPSQARQQILGLVQEVTSDLEKKFTAAPEEHWVKKLDQVSKDAFLGLLGLIYSYLLGDTLHQTSGGTLSTVKNAVPFLIKMSPYGLLASTAPHMLKDSPPPREFVRSIGSFLKKSNYLQVAYWVEEARKEGPTAVGEGKLGAKLEARPSSTRLVKGDYTDFVEQVLLGSGGAIEVVVGKALPAPDKPPTDSGGVDVFFELYNQSGIPLEYRAITKRYKVSEVLPAIGEIISDVRMAGMSGLTEEQKAKVKEAYESDV</sequence>
<dbReference type="KEGG" id="nml:Namu_2649"/>
<reference evidence="4" key="1">
    <citation type="submission" date="2009-09" db="EMBL/GenBank/DDBJ databases">
        <title>The complete genome of Nakamurella multipartita DSM 44233.</title>
        <authorList>
            <consortium name="US DOE Joint Genome Institute (JGI-PGF)"/>
            <person name="Lucas S."/>
            <person name="Copeland A."/>
            <person name="Lapidus A."/>
            <person name="Glavina del Rio T."/>
            <person name="Dalin E."/>
            <person name="Tice H."/>
            <person name="Bruce D."/>
            <person name="Goodwin L."/>
            <person name="Pitluck S."/>
            <person name="Kyrpides N."/>
            <person name="Mavromatis K."/>
            <person name="Ivanova N."/>
            <person name="Ovchinnikova G."/>
            <person name="Sims D."/>
            <person name="Meincke L."/>
            <person name="Brettin T."/>
            <person name="Detter J.C."/>
            <person name="Han C."/>
            <person name="Larimer F."/>
            <person name="Land M."/>
            <person name="Hauser L."/>
            <person name="Markowitz V."/>
            <person name="Cheng J.-F."/>
            <person name="Hugenholtz P."/>
            <person name="Woyke T."/>
            <person name="Wu D."/>
            <person name="Klenk H.-P."/>
            <person name="Eisen J.A."/>
        </authorList>
    </citation>
    <scope>NUCLEOTIDE SEQUENCE [LARGE SCALE GENOMIC DNA]</scope>
    <source>
        <strain evidence="4">ATCC 700099 / DSM 44233 / CIP 104796 / JCM 9543 / NBRC 105858 / Y-104</strain>
    </source>
</reference>
<dbReference type="AlphaFoldDB" id="C8X7P4"/>
<dbReference type="InterPro" id="IPR025295">
    <property type="entry name" value="eCIS_core_dom"/>
</dbReference>
<dbReference type="STRING" id="479431.Namu_2649"/>
<reference evidence="3 4" key="2">
    <citation type="journal article" date="2010" name="Stand. Genomic Sci.">
        <title>Complete genome sequence of Nakamurella multipartita type strain (Y-104).</title>
        <authorList>
            <person name="Tice H."/>
            <person name="Mayilraj S."/>
            <person name="Sims D."/>
            <person name="Lapidus A."/>
            <person name="Nolan M."/>
            <person name="Lucas S."/>
            <person name="Glavina Del Rio T."/>
            <person name="Copeland A."/>
            <person name="Cheng J.F."/>
            <person name="Meincke L."/>
            <person name="Bruce D."/>
            <person name="Goodwin L."/>
            <person name="Pitluck S."/>
            <person name="Ivanova N."/>
            <person name="Mavromatis K."/>
            <person name="Ovchinnikova G."/>
            <person name="Pati A."/>
            <person name="Chen A."/>
            <person name="Palaniappan K."/>
            <person name="Land M."/>
            <person name="Hauser L."/>
            <person name="Chang Y.J."/>
            <person name="Jeffries C.D."/>
            <person name="Detter J.C."/>
            <person name="Brettin T."/>
            <person name="Rohde M."/>
            <person name="Goker M."/>
            <person name="Bristow J."/>
            <person name="Eisen J.A."/>
            <person name="Markowitz V."/>
            <person name="Hugenholtz P."/>
            <person name="Kyrpides N.C."/>
            <person name="Klenk H.P."/>
            <person name="Chen F."/>
        </authorList>
    </citation>
    <scope>NUCLEOTIDE SEQUENCE [LARGE SCALE GENOMIC DNA]</scope>
    <source>
        <strain evidence="4">ATCC 700099 / DSM 44233 / CIP 104796 / JCM 9543 / NBRC 105858 / Y-104</strain>
    </source>
</reference>
<evidence type="ECO:0000313" key="3">
    <source>
        <dbReference type="EMBL" id="ACV78997.1"/>
    </source>
</evidence>
<gene>
    <name evidence="3" type="ordered locus">Namu_2649</name>
</gene>
<accession>C8X7P4</accession>
<keyword evidence="4" id="KW-1185">Reference proteome</keyword>
<evidence type="ECO:0000313" key="4">
    <source>
        <dbReference type="Proteomes" id="UP000002218"/>
    </source>
</evidence>
<dbReference type="Proteomes" id="UP000002218">
    <property type="component" value="Chromosome"/>
</dbReference>
<protein>
    <recommendedName>
        <fullName evidence="2">eCIS core domain-containing protein</fullName>
    </recommendedName>
</protein>